<gene>
    <name evidence="3" type="ORF">Ljor_2508</name>
</gene>
<comment type="similarity">
    <text evidence="1 2">Belongs to the UPF0235 family.</text>
</comment>
<dbReference type="STRING" id="456.Ljor_2508"/>
<dbReference type="SUPFAM" id="SSF69786">
    <property type="entry name" value="YggU-like"/>
    <property type="match status" value="1"/>
</dbReference>
<protein>
    <recommendedName>
        <fullName evidence="2">UPF0235 protein Ljor_2508</fullName>
    </recommendedName>
</protein>
<dbReference type="Proteomes" id="UP000055035">
    <property type="component" value="Unassembled WGS sequence"/>
</dbReference>
<sequence>MNCLPWLRQNPTEIRLEVKVKPGAKQNKINLVDEAGLQISLQASPQEGKANKMLIQYLSKLLAVPQKRILILRGNTSRNKLLSIEVEGREQERVRAILLGNVED</sequence>
<comment type="caution">
    <text evidence="3">The sequence shown here is derived from an EMBL/GenBank/DDBJ whole genome shotgun (WGS) entry which is preliminary data.</text>
</comment>
<dbReference type="InterPro" id="IPR003746">
    <property type="entry name" value="DUF167"/>
</dbReference>
<dbReference type="OrthoDB" id="5639140at2"/>
<dbReference type="Gene3D" id="3.30.1200.10">
    <property type="entry name" value="YggU-like"/>
    <property type="match status" value="1"/>
</dbReference>
<dbReference type="SMART" id="SM01152">
    <property type="entry name" value="DUF167"/>
    <property type="match status" value="1"/>
</dbReference>
<evidence type="ECO:0000313" key="4">
    <source>
        <dbReference type="Proteomes" id="UP000055035"/>
    </source>
</evidence>
<dbReference type="NCBIfam" id="TIGR00251">
    <property type="entry name" value="DUF167 family protein"/>
    <property type="match status" value="1"/>
</dbReference>
<name>A0A0W0VDN4_9GAMM</name>
<evidence type="ECO:0000256" key="1">
    <source>
        <dbReference type="ARBA" id="ARBA00010364"/>
    </source>
</evidence>
<dbReference type="PANTHER" id="PTHR13420:SF7">
    <property type="entry name" value="UPF0235 PROTEIN C15ORF40"/>
    <property type="match status" value="1"/>
</dbReference>
<dbReference type="Pfam" id="PF02594">
    <property type="entry name" value="DUF167"/>
    <property type="match status" value="1"/>
</dbReference>
<dbReference type="AlphaFoldDB" id="A0A0W0VDN4"/>
<dbReference type="GO" id="GO:0005737">
    <property type="term" value="C:cytoplasm"/>
    <property type="evidence" value="ECO:0007669"/>
    <property type="project" value="TreeGrafter"/>
</dbReference>
<dbReference type="PANTHER" id="PTHR13420">
    <property type="entry name" value="UPF0235 PROTEIN C15ORF40"/>
    <property type="match status" value="1"/>
</dbReference>
<proteinExistence type="inferred from homology"/>
<dbReference type="PATRIC" id="fig|456.5.peg.2696"/>
<organism evidence="3 4">
    <name type="scientific">Legionella jordanis</name>
    <dbReference type="NCBI Taxonomy" id="456"/>
    <lineage>
        <taxon>Bacteria</taxon>
        <taxon>Pseudomonadati</taxon>
        <taxon>Pseudomonadota</taxon>
        <taxon>Gammaproteobacteria</taxon>
        <taxon>Legionellales</taxon>
        <taxon>Legionellaceae</taxon>
        <taxon>Legionella</taxon>
    </lineage>
</organism>
<dbReference type="EMBL" id="LNYJ01000011">
    <property type="protein sequence ID" value="KTD18202.1"/>
    <property type="molecule type" value="Genomic_DNA"/>
</dbReference>
<evidence type="ECO:0000256" key="2">
    <source>
        <dbReference type="HAMAP-Rule" id="MF_00634"/>
    </source>
</evidence>
<dbReference type="HAMAP" id="MF_00634">
    <property type="entry name" value="UPF0235"/>
    <property type="match status" value="1"/>
</dbReference>
<dbReference type="InterPro" id="IPR036591">
    <property type="entry name" value="YggU-like_sf"/>
</dbReference>
<accession>A0A0W0VDN4</accession>
<dbReference type="RefSeq" id="WP_058471883.1">
    <property type="nucleotide sequence ID" value="NZ_CAAAIC010000010.1"/>
</dbReference>
<evidence type="ECO:0000313" key="3">
    <source>
        <dbReference type="EMBL" id="KTD18202.1"/>
    </source>
</evidence>
<keyword evidence="4" id="KW-1185">Reference proteome</keyword>
<reference evidence="3 4" key="1">
    <citation type="submission" date="2015-11" db="EMBL/GenBank/DDBJ databases">
        <title>Genomic analysis of 38 Legionella species identifies large and diverse effector repertoires.</title>
        <authorList>
            <person name="Burstein D."/>
            <person name="Amaro F."/>
            <person name="Zusman T."/>
            <person name="Lifshitz Z."/>
            <person name="Cohen O."/>
            <person name="Gilbert J.A."/>
            <person name="Pupko T."/>
            <person name="Shuman H.A."/>
            <person name="Segal G."/>
        </authorList>
    </citation>
    <scope>NUCLEOTIDE SEQUENCE [LARGE SCALE GENOMIC DNA]</scope>
    <source>
        <strain evidence="3 4">BL-540</strain>
    </source>
</reference>